<dbReference type="PANTHER" id="PTHR46018:SF2">
    <property type="entry name" value="ZINC PHOSPHODIESTERASE ELAC PROTEIN 1"/>
    <property type="match status" value="1"/>
</dbReference>
<evidence type="ECO:0000256" key="5">
    <source>
        <dbReference type="ARBA" id="ARBA00022723"/>
    </source>
</evidence>
<keyword evidence="5 10" id="KW-0479">Metal-binding</keyword>
<dbReference type="HAMAP" id="MF_01818">
    <property type="entry name" value="RNase_Z_BN"/>
    <property type="match status" value="1"/>
</dbReference>
<dbReference type="AlphaFoldDB" id="A0A8J4H4Y3"/>
<evidence type="ECO:0000256" key="8">
    <source>
        <dbReference type="ARBA" id="ARBA00022833"/>
    </source>
</evidence>
<evidence type="ECO:0000256" key="10">
    <source>
        <dbReference type="HAMAP-Rule" id="MF_01818"/>
    </source>
</evidence>
<dbReference type="FunFam" id="3.60.15.10:FF:000002">
    <property type="entry name" value="Ribonuclease Z"/>
    <property type="match status" value="1"/>
</dbReference>
<keyword evidence="3 10" id="KW-0819">tRNA processing</keyword>
<dbReference type="NCBIfam" id="TIGR02651">
    <property type="entry name" value="RNase_Z"/>
    <property type="match status" value="1"/>
</dbReference>
<dbReference type="GO" id="GO:0042781">
    <property type="term" value="F:3'-tRNA processing endoribonuclease activity"/>
    <property type="evidence" value="ECO:0007669"/>
    <property type="project" value="UniProtKB-UniRule"/>
</dbReference>
<feature type="binding site" evidence="10">
    <location>
        <position position="63"/>
    </location>
    <ligand>
        <name>Zn(2+)</name>
        <dbReference type="ChEBI" id="CHEBI:29105"/>
        <label>1</label>
        <note>catalytic</note>
    </ligand>
</feature>
<evidence type="ECO:0000256" key="6">
    <source>
        <dbReference type="ARBA" id="ARBA00022759"/>
    </source>
</evidence>
<name>A0A8J4H4Y3_9BACL</name>
<sequence length="322" mass="35857">MELVFLGTGAGMPSKERNVTAIALQLNAERGSFWLFDCGEGTQHQIMHSSVKLGKLEKIFITHLHGDHLYGLPGLLTSRSYQGGDTPLTLIGPPGVRAFLETALQVSQAHLEYELIIEELDVDEQGQVKGDGRIFEDDHFVVEAALLEHRIESYGYRICEKDKPGRLLTEKLEAEGLKPGPLYARFKKEASIALENGRILQSADYLSEPIPGRIVAILGDTRLCEGSKRLARNADVLVHEATFAKAEADLAHRYYHATSDQAARLAVECGAGCLIMTHFSSRYKGDEIEQLVEEAREHLTHAYAARDHWTYVIPRKIDPKNV</sequence>
<dbReference type="Pfam" id="PF23023">
    <property type="entry name" value="Anti-Pycsar_Apyc1"/>
    <property type="match status" value="1"/>
</dbReference>
<evidence type="ECO:0000256" key="2">
    <source>
        <dbReference type="ARBA" id="ARBA00012477"/>
    </source>
</evidence>
<dbReference type="GO" id="GO:0042802">
    <property type="term" value="F:identical protein binding"/>
    <property type="evidence" value="ECO:0007669"/>
    <property type="project" value="UniProtKB-ARBA"/>
</dbReference>
<evidence type="ECO:0000256" key="4">
    <source>
        <dbReference type="ARBA" id="ARBA00022722"/>
    </source>
</evidence>
<comment type="cofactor">
    <cofactor evidence="10">
        <name>Zn(2+)</name>
        <dbReference type="ChEBI" id="CHEBI:29105"/>
    </cofactor>
    <text evidence="10">Binds 2 Zn(2+) ions.</text>
</comment>
<dbReference type="NCBIfam" id="NF000801">
    <property type="entry name" value="PRK00055.1-3"/>
    <property type="match status" value="1"/>
</dbReference>
<feature type="binding site" evidence="10">
    <location>
        <position position="220"/>
    </location>
    <ligand>
        <name>Zn(2+)</name>
        <dbReference type="ChEBI" id="CHEBI:29105"/>
        <label>2</label>
        <note>catalytic</note>
    </ligand>
</feature>
<comment type="function">
    <text evidence="9 10">Zinc phosphodiesterase, which displays some tRNA 3'-processing endonuclease activity. Probably involved in tRNA maturation, by removing a 3'-trailer from precursor tRNA.</text>
</comment>
<keyword evidence="4 10" id="KW-0540">Nuclease</keyword>
<feature type="binding site" evidence="10">
    <location>
        <position position="149"/>
    </location>
    <ligand>
        <name>Zn(2+)</name>
        <dbReference type="ChEBI" id="CHEBI:29105"/>
        <label>1</label>
        <note>catalytic</note>
    </ligand>
</feature>
<dbReference type="CDD" id="cd07717">
    <property type="entry name" value="RNaseZ_ZiPD-like_MBL-fold"/>
    <property type="match status" value="1"/>
</dbReference>
<evidence type="ECO:0000256" key="1">
    <source>
        <dbReference type="ARBA" id="ARBA00011738"/>
    </source>
</evidence>
<dbReference type="RefSeq" id="WP_213412370.1">
    <property type="nucleotide sequence ID" value="NZ_BOVK01000030.1"/>
</dbReference>
<comment type="catalytic activity">
    <reaction evidence="10">
        <text>Endonucleolytic cleavage of RNA, removing extra 3' nucleotides from tRNA precursor, generating 3' termini of tRNAs. A 3'-hydroxy group is left at the tRNA terminus and a 5'-phosphoryl group is left at the trailer molecule.</text>
        <dbReference type="EC" id="3.1.26.11"/>
    </reaction>
</comment>
<feature type="binding site" evidence="10">
    <location>
        <position position="67"/>
    </location>
    <ligand>
        <name>Zn(2+)</name>
        <dbReference type="ChEBI" id="CHEBI:29105"/>
        <label>2</label>
        <note>catalytic</note>
    </ligand>
</feature>
<feature type="binding site" evidence="10">
    <location>
        <position position="220"/>
    </location>
    <ligand>
        <name>Zn(2+)</name>
        <dbReference type="ChEBI" id="CHEBI:29105"/>
        <label>1</label>
        <note>catalytic</note>
    </ligand>
</feature>
<organism evidence="11 12">
    <name type="scientific">Xylanibacillus composti</name>
    <dbReference type="NCBI Taxonomy" id="1572762"/>
    <lineage>
        <taxon>Bacteria</taxon>
        <taxon>Bacillati</taxon>
        <taxon>Bacillota</taxon>
        <taxon>Bacilli</taxon>
        <taxon>Bacillales</taxon>
        <taxon>Paenibacillaceae</taxon>
        <taxon>Xylanibacillus</taxon>
    </lineage>
</organism>
<keyword evidence="8 10" id="KW-0862">Zinc</keyword>
<dbReference type="EMBL" id="BOVK01000030">
    <property type="protein sequence ID" value="GIQ69571.1"/>
    <property type="molecule type" value="Genomic_DNA"/>
</dbReference>
<evidence type="ECO:0000256" key="9">
    <source>
        <dbReference type="ARBA" id="ARBA00057812"/>
    </source>
</evidence>
<evidence type="ECO:0000256" key="7">
    <source>
        <dbReference type="ARBA" id="ARBA00022801"/>
    </source>
</evidence>
<gene>
    <name evidence="10 11" type="primary">rnz</name>
    <name evidence="11" type="ORF">XYCOK13_23950</name>
</gene>
<dbReference type="Gene3D" id="3.60.15.10">
    <property type="entry name" value="Ribonuclease Z/Hydroxyacylglutathione hydrolase-like"/>
    <property type="match status" value="1"/>
</dbReference>
<feature type="binding site" evidence="10">
    <location>
        <position position="65"/>
    </location>
    <ligand>
        <name>Zn(2+)</name>
        <dbReference type="ChEBI" id="CHEBI:29105"/>
        <label>1</label>
        <note>catalytic</note>
    </ligand>
</feature>
<keyword evidence="12" id="KW-1185">Reference proteome</keyword>
<keyword evidence="6 10" id="KW-0255">Endonuclease</keyword>
<feature type="active site" description="Proton acceptor" evidence="10">
    <location>
        <position position="67"/>
    </location>
</feature>
<dbReference type="Proteomes" id="UP000677918">
    <property type="component" value="Unassembled WGS sequence"/>
</dbReference>
<reference evidence="11" key="1">
    <citation type="submission" date="2021-04" db="EMBL/GenBank/DDBJ databases">
        <title>Draft genome sequence of Xylanibacillus composti strain K13.</title>
        <authorList>
            <person name="Uke A."/>
            <person name="Chhe C."/>
            <person name="Baramee S."/>
            <person name="Kosugi A."/>
        </authorList>
    </citation>
    <scope>NUCLEOTIDE SEQUENCE</scope>
    <source>
        <strain evidence="11">K13</strain>
    </source>
</reference>
<comment type="subunit">
    <text evidence="1 10">Homodimer.</text>
</comment>
<keyword evidence="7 10" id="KW-0378">Hydrolase</keyword>
<protein>
    <recommendedName>
        <fullName evidence="2 10">Ribonuclease Z</fullName>
        <shortName evidence="10">RNase Z</shortName>
        <ecNumber evidence="2 10">3.1.26.11</ecNumber>
    </recommendedName>
    <alternativeName>
        <fullName evidence="10">tRNA 3 endonuclease</fullName>
    </alternativeName>
    <alternativeName>
        <fullName evidence="10">tRNase Z</fullName>
    </alternativeName>
</protein>
<feature type="binding site" evidence="10">
    <location>
        <position position="68"/>
    </location>
    <ligand>
        <name>Zn(2+)</name>
        <dbReference type="ChEBI" id="CHEBI:29105"/>
        <label>2</label>
        <note>catalytic</note>
    </ligand>
</feature>
<proteinExistence type="inferred from homology"/>
<dbReference type="InterPro" id="IPR013471">
    <property type="entry name" value="RNase_Z/BN"/>
</dbReference>
<comment type="similarity">
    <text evidence="10">Belongs to the RNase Z family.</text>
</comment>
<accession>A0A8J4H4Y3</accession>
<feature type="binding site" evidence="10">
    <location>
        <position position="278"/>
    </location>
    <ligand>
        <name>Zn(2+)</name>
        <dbReference type="ChEBI" id="CHEBI:29105"/>
        <label>2</label>
        <note>catalytic</note>
    </ligand>
</feature>
<evidence type="ECO:0000256" key="3">
    <source>
        <dbReference type="ARBA" id="ARBA00022694"/>
    </source>
</evidence>
<comment type="caution">
    <text evidence="11">The sequence shown here is derived from an EMBL/GenBank/DDBJ whole genome shotgun (WGS) entry which is preliminary data.</text>
</comment>
<dbReference type="EC" id="3.1.26.11" evidence="2 10"/>
<evidence type="ECO:0000313" key="12">
    <source>
        <dbReference type="Proteomes" id="UP000677918"/>
    </source>
</evidence>
<dbReference type="SUPFAM" id="SSF56281">
    <property type="entry name" value="Metallo-hydrolase/oxidoreductase"/>
    <property type="match status" value="1"/>
</dbReference>
<dbReference type="GO" id="GO:0008270">
    <property type="term" value="F:zinc ion binding"/>
    <property type="evidence" value="ECO:0007669"/>
    <property type="project" value="UniProtKB-UniRule"/>
</dbReference>
<dbReference type="PANTHER" id="PTHR46018">
    <property type="entry name" value="ZINC PHOSPHODIESTERASE ELAC PROTEIN 1"/>
    <property type="match status" value="1"/>
</dbReference>
<dbReference type="InterPro" id="IPR036866">
    <property type="entry name" value="RibonucZ/Hydroxyglut_hydro"/>
</dbReference>
<evidence type="ECO:0000313" key="11">
    <source>
        <dbReference type="EMBL" id="GIQ69571.1"/>
    </source>
</evidence>